<sequence>MKELVSVHEFLVQPDDLSDWHLESELAADNYNQVIHCLYQNADEDIDTEKLTTQLANVWQALAADEYLTEFEDESEIVTWVEEYLAVQTKP</sequence>
<evidence type="ECO:0008006" key="3">
    <source>
        <dbReference type="Google" id="ProtNLM"/>
    </source>
</evidence>
<comment type="caution">
    <text evidence="1">The sequence shown here is derived from an EMBL/GenBank/DDBJ whole genome shotgun (WGS) entry which is preliminary data.</text>
</comment>
<accession>A0ABV1RI15</accession>
<evidence type="ECO:0000313" key="1">
    <source>
        <dbReference type="EMBL" id="MER2492578.1"/>
    </source>
</evidence>
<protein>
    <recommendedName>
        <fullName evidence="3">Orphan protein</fullName>
    </recommendedName>
</protein>
<reference evidence="1 2" key="1">
    <citation type="submission" date="2024-06" db="EMBL/GenBank/DDBJ databases">
        <authorList>
            <person name="Chen R.Y."/>
        </authorList>
    </citation>
    <scope>NUCLEOTIDE SEQUENCE [LARGE SCALE GENOMIC DNA]</scope>
    <source>
        <strain evidence="1 2">D2</strain>
    </source>
</reference>
<proteinExistence type="predicted"/>
<gene>
    <name evidence="1" type="ORF">ABS311_11900</name>
</gene>
<organism evidence="1 2">
    <name type="scientific">Catenovulum sediminis</name>
    <dbReference type="NCBI Taxonomy" id="1740262"/>
    <lineage>
        <taxon>Bacteria</taxon>
        <taxon>Pseudomonadati</taxon>
        <taxon>Pseudomonadota</taxon>
        <taxon>Gammaproteobacteria</taxon>
        <taxon>Alteromonadales</taxon>
        <taxon>Alteromonadaceae</taxon>
        <taxon>Catenovulum</taxon>
    </lineage>
</organism>
<dbReference type="EMBL" id="JBELOE010000216">
    <property type="protein sequence ID" value="MER2492578.1"/>
    <property type="molecule type" value="Genomic_DNA"/>
</dbReference>
<dbReference type="Proteomes" id="UP001467690">
    <property type="component" value="Unassembled WGS sequence"/>
</dbReference>
<name>A0ABV1RI15_9ALTE</name>
<keyword evidence="2" id="KW-1185">Reference proteome</keyword>
<evidence type="ECO:0000313" key="2">
    <source>
        <dbReference type="Proteomes" id="UP001467690"/>
    </source>
</evidence>
<dbReference type="RefSeq" id="WP_143871961.1">
    <property type="nucleotide sequence ID" value="NZ_CP041660.1"/>
</dbReference>